<dbReference type="RefSeq" id="WP_346051374.1">
    <property type="nucleotide sequence ID" value="NZ_JAYGII010000013.1"/>
</dbReference>
<name>A0AAP6JFI3_9GAMM</name>
<feature type="transmembrane region" description="Helical" evidence="1">
    <location>
        <begin position="320"/>
        <end position="341"/>
    </location>
</feature>
<keyword evidence="1" id="KW-0472">Membrane</keyword>
<sequence length="348" mass="37632">MRLIYRLHRWIALGLGALFVLIGLSGSLVVYQSELDRVLNPELLRGSGAAEPVSAEQALGAVEAVAGDDEAVTFLSLPSASQDVFRVYIGTPERIFDRLATVDPASGELMGIRPVGEGLMRFIHVLHFQLHLGSQGQTVVGLLGLCLLFSLLTGTLIWHRRRHTGRPAQTIHHGLGLYAGLPLLLVAVSGILLALPQYTRPMVETVSPLSGLDLHHHSLVADNGRDIGLEQAMDLAQATMPDGDVRSIGLPRGPEGVYRITVREGEAAGWLPGSGHVVLDRYSGKMLAERHWSDASGGDRFMTALRAIHGGNFLGGWGKALVALIGMLPLLLYLTGIRLWLRRRTIGQ</sequence>
<proteinExistence type="predicted"/>
<keyword evidence="1" id="KW-0812">Transmembrane</keyword>
<dbReference type="Proteomes" id="UP001302316">
    <property type="component" value="Unassembled WGS sequence"/>
</dbReference>
<keyword evidence="1" id="KW-1133">Transmembrane helix</keyword>
<protein>
    <submittedName>
        <fullName evidence="2">PepSY-associated TM helix domain-containing protein</fullName>
    </submittedName>
</protein>
<dbReference type="EMBL" id="JAYGII010000013">
    <property type="protein sequence ID" value="MEA5445686.1"/>
    <property type="molecule type" value="Genomic_DNA"/>
</dbReference>
<keyword evidence="3" id="KW-1185">Reference proteome</keyword>
<comment type="caution">
    <text evidence="2">The sequence shown here is derived from an EMBL/GenBank/DDBJ whole genome shotgun (WGS) entry which is preliminary data.</text>
</comment>
<evidence type="ECO:0000256" key="1">
    <source>
        <dbReference type="SAM" id="Phobius"/>
    </source>
</evidence>
<reference evidence="2 3" key="1">
    <citation type="submission" date="2023-12" db="EMBL/GenBank/DDBJ databases">
        <title>Whole-genome sequencing of halo(alkali)philic microorganisms from hypersaline lakes.</title>
        <authorList>
            <person name="Sorokin D.Y."/>
            <person name="Merkel A.Y."/>
            <person name="Messina E."/>
            <person name="Yakimov M."/>
        </authorList>
    </citation>
    <scope>NUCLEOTIDE SEQUENCE [LARGE SCALE GENOMIC DNA]</scope>
    <source>
        <strain evidence="2 3">AB-CW1</strain>
    </source>
</reference>
<organism evidence="2 3">
    <name type="scientific">Natronospira elongata</name>
    <dbReference type="NCBI Taxonomy" id="3110268"/>
    <lineage>
        <taxon>Bacteria</taxon>
        <taxon>Pseudomonadati</taxon>
        <taxon>Pseudomonadota</taxon>
        <taxon>Gammaproteobacteria</taxon>
        <taxon>Natronospirales</taxon>
        <taxon>Natronospiraceae</taxon>
        <taxon>Natronospira</taxon>
    </lineage>
</organism>
<evidence type="ECO:0000313" key="3">
    <source>
        <dbReference type="Proteomes" id="UP001302316"/>
    </source>
</evidence>
<dbReference type="InterPro" id="IPR005625">
    <property type="entry name" value="PepSY-ass_TM"/>
</dbReference>
<dbReference type="AlphaFoldDB" id="A0AAP6JFI3"/>
<dbReference type="PANTHER" id="PTHR34219">
    <property type="entry name" value="IRON-REGULATED INNER MEMBRANE PROTEIN-RELATED"/>
    <property type="match status" value="1"/>
</dbReference>
<feature type="transmembrane region" description="Helical" evidence="1">
    <location>
        <begin position="12"/>
        <end position="31"/>
    </location>
</feature>
<evidence type="ECO:0000313" key="2">
    <source>
        <dbReference type="EMBL" id="MEA5445686.1"/>
    </source>
</evidence>
<feature type="transmembrane region" description="Helical" evidence="1">
    <location>
        <begin position="170"/>
        <end position="195"/>
    </location>
</feature>
<gene>
    <name evidence="2" type="ORF">VCB98_07635</name>
</gene>
<dbReference type="Pfam" id="PF03929">
    <property type="entry name" value="PepSY_TM"/>
    <property type="match status" value="1"/>
</dbReference>
<accession>A0AAP6JFI3</accession>
<feature type="transmembrane region" description="Helical" evidence="1">
    <location>
        <begin position="139"/>
        <end position="158"/>
    </location>
</feature>